<name>A0AAU9U483_EUPED</name>
<evidence type="ECO:0000313" key="1">
    <source>
        <dbReference type="EMBL" id="CAH2091580.1"/>
    </source>
</evidence>
<dbReference type="SUPFAM" id="SSF55729">
    <property type="entry name" value="Acyl-CoA N-acyltransferases (Nat)"/>
    <property type="match status" value="1"/>
</dbReference>
<protein>
    <recommendedName>
        <fullName evidence="3">N-acetyltransferase domain-containing protein</fullName>
    </recommendedName>
</protein>
<keyword evidence="2" id="KW-1185">Reference proteome</keyword>
<dbReference type="InterPro" id="IPR016181">
    <property type="entry name" value="Acyl_CoA_acyltransferase"/>
</dbReference>
<sequence>MNCLKIFRSSLVAGRSIKSCNNVPKRCKRSSSCDDCLVPDKKPCFDITKVSIERGNAGHARLIKSFLYSHYWPREPSVVGLWMCVNCPYLEVLSEKYSNSGDRFLAYEFIERTKERKLVGVSVANKTFPWMVDELEEWAHYTQSKPERNRMYFLAHCLKSPNLFNKYNVDYFYDVEILGTASEVAGQGVGTMLLRTVLNNAEELRHPLVHVVSVSQYTSKICENCGMKREWSMDFSEFIDDAGQRVFFPRRPHHTVNVYVKHFNPSEGGREPCKPPFL</sequence>
<dbReference type="Proteomes" id="UP001153954">
    <property type="component" value="Unassembled WGS sequence"/>
</dbReference>
<gene>
    <name evidence="1" type="ORF">EEDITHA_LOCUS7434</name>
</gene>
<comment type="caution">
    <text evidence="1">The sequence shown here is derived from an EMBL/GenBank/DDBJ whole genome shotgun (WGS) entry which is preliminary data.</text>
</comment>
<proteinExistence type="predicted"/>
<accession>A0AAU9U483</accession>
<dbReference type="Gene3D" id="3.40.630.30">
    <property type="match status" value="1"/>
</dbReference>
<evidence type="ECO:0008006" key="3">
    <source>
        <dbReference type="Google" id="ProtNLM"/>
    </source>
</evidence>
<dbReference type="EMBL" id="CAKOGL010000011">
    <property type="protein sequence ID" value="CAH2091580.1"/>
    <property type="molecule type" value="Genomic_DNA"/>
</dbReference>
<organism evidence="1 2">
    <name type="scientific">Euphydryas editha</name>
    <name type="common">Edith's checkerspot</name>
    <dbReference type="NCBI Taxonomy" id="104508"/>
    <lineage>
        <taxon>Eukaryota</taxon>
        <taxon>Metazoa</taxon>
        <taxon>Ecdysozoa</taxon>
        <taxon>Arthropoda</taxon>
        <taxon>Hexapoda</taxon>
        <taxon>Insecta</taxon>
        <taxon>Pterygota</taxon>
        <taxon>Neoptera</taxon>
        <taxon>Endopterygota</taxon>
        <taxon>Lepidoptera</taxon>
        <taxon>Glossata</taxon>
        <taxon>Ditrysia</taxon>
        <taxon>Papilionoidea</taxon>
        <taxon>Nymphalidae</taxon>
        <taxon>Nymphalinae</taxon>
        <taxon>Euphydryas</taxon>
    </lineage>
</organism>
<dbReference type="AlphaFoldDB" id="A0AAU9U483"/>
<reference evidence="1" key="1">
    <citation type="submission" date="2022-03" db="EMBL/GenBank/DDBJ databases">
        <authorList>
            <person name="Tunstrom K."/>
        </authorList>
    </citation>
    <scope>NUCLEOTIDE SEQUENCE</scope>
</reference>
<evidence type="ECO:0000313" key="2">
    <source>
        <dbReference type="Proteomes" id="UP001153954"/>
    </source>
</evidence>